<dbReference type="EMBL" id="CAUYUJ010016304">
    <property type="protein sequence ID" value="CAK0863830.1"/>
    <property type="molecule type" value="Genomic_DNA"/>
</dbReference>
<gene>
    <name evidence="1" type="ORF">PCOR1329_LOCUS51871</name>
</gene>
<comment type="caution">
    <text evidence="1">The sequence shown here is derived from an EMBL/GenBank/DDBJ whole genome shotgun (WGS) entry which is preliminary data.</text>
</comment>
<dbReference type="Proteomes" id="UP001189429">
    <property type="component" value="Unassembled WGS sequence"/>
</dbReference>
<evidence type="ECO:0000313" key="1">
    <source>
        <dbReference type="EMBL" id="CAK0863830.1"/>
    </source>
</evidence>
<organism evidence="1 2">
    <name type="scientific">Prorocentrum cordatum</name>
    <dbReference type="NCBI Taxonomy" id="2364126"/>
    <lineage>
        <taxon>Eukaryota</taxon>
        <taxon>Sar</taxon>
        <taxon>Alveolata</taxon>
        <taxon>Dinophyceae</taxon>
        <taxon>Prorocentrales</taxon>
        <taxon>Prorocentraceae</taxon>
        <taxon>Prorocentrum</taxon>
    </lineage>
</organism>
<name>A0ABN9UUW5_9DINO</name>
<reference evidence="1" key="1">
    <citation type="submission" date="2023-10" db="EMBL/GenBank/DDBJ databases">
        <authorList>
            <person name="Chen Y."/>
            <person name="Shah S."/>
            <person name="Dougan E. K."/>
            <person name="Thang M."/>
            <person name="Chan C."/>
        </authorList>
    </citation>
    <scope>NUCLEOTIDE SEQUENCE [LARGE SCALE GENOMIC DNA]</scope>
</reference>
<feature type="non-terminal residue" evidence="1">
    <location>
        <position position="163"/>
    </location>
</feature>
<sequence>MLEAIPASLRPQFDETSSKVENISLTQTGMDLKIDAPNSRMAAINDRLDRTGRAIADLTDMWAFLKAFKGHKFIQQGEMLFHLIDNTVSEHVLGRRISAARSVLIAELKKKNILGEQPARGDLLNAVSIEAGLPALDIRFAEFPRDIGYSARWWVGPKEAQGQ</sequence>
<keyword evidence="2" id="KW-1185">Reference proteome</keyword>
<accession>A0ABN9UUW5</accession>
<proteinExistence type="predicted"/>
<evidence type="ECO:0000313" key="2">
    <source>
        <dbReference type="Proteomes" id="UP001189429"/>
    </source>
</evidence>
<protein>
    <submittedName>
        <fullName evidence="1">Uncharacterized protein</fullName>
    </submittedName>
</protein>